<organism evidence="1 2">
    <name type="scientific">Streptomyces bullii</name>
    <dbReference type="NCBI Taxonomy" id="349910"/>
    <lineage>
        <taxon>Bacteria</taxon>
        <taxon>Bacillati</taxon>
        <taxon>Actinomycetota</taxon>
        <taxon>Actinomycetes</taxon>
        <taxon>Kitasatosporales</taxon>
        <taxon>Streptomycetaceae</taxon>
        <taxon>Streptomyces</taxon>
    </lineage>
</organism>
<dbReference type="Proteomes" id="UP001596154">
    <property type="component" value="Unassembled WGS sequence"/>
</dbReference>
<sequence length="92" mass="10238">MKVRADIAALIREGHTNASIAHRLHCHPTTVARARQALRLPPADQLGRLYLEAVPTGRVKDYQPPAGWMPLSPDQQRANRERLLAALRDEAA</sequence>
<dbReference type="Pfam" id="PF13384">
    <property type="entry name" value="HTH_23"/>
    <property type="match status" value="1"/>
</dbReference>
<reference evidence="2" key="1">
    <citation type="journal article" date="2019" name="Int. J. Syst. Evol. Microbiol.">
        <title>The Global Catalogue of Microorganisms (GCM) 10K type strain sequencing project: providing services to taxonomists for standard genome sequencing and annotation.</title>
        <authorList>
            <consortium name="The Broad Institute Genomics Platform"/>
            <consortium name="The Broad Institute Genome Sequencing Center for Infectious Disease"/>
            <person name="Wu L."/>
            <person name="Ma J."/>
        </authorList>
    </citation>
    <scope>NUCLEOTIDE SEQUENCE [LARGE SCALE GENOMIC DNA]</scope>
    <source>
        <strain evidence="2">CGMCC 4.7248</strain>
    </source>
</reference>
<dbReference type="RefSeq" id="WP_381020758.1">
    <property type="nucleotide sequence ID" value="NZ_JBHSNY010000004.1"/>
</dbReference>
<protein>
    <submittedName>
        <fullName evidence="1">Helix-turn-helix domain-containing protein</fullName>
    </submittedName>
</protein>
<evidence type="ECO:0000313" key="1">
    <source>
        <dbReference type="EMBL" id="MFC5634688.1"/>
    </source>
</evidence>
<dbReference type="InterPro" id="IPR036388">
    <property type="entry name" value="WH-like_DNA-bd_sf"/>
</dbReference>
<dbReference type="EMBL" id="JBHSNY010000004">
    <property type="protein sequence ID" value="MFC5634688.1"/>
    <property type="molecule type" value="Genomic_DNA"/>
</dbReference>
<keyword evidence="2" id="KW-1185">Reference proteome</keyword>
<proteinExistence type="predicted"/>
<evidence type="ECO:0000313" key="2">
    <source>
        <dbReference type="Proteomes" id="UP001596154"/>
    </source>
</evidence>
<name>A0ABW0UNU3_9ACTN</name>
<dbReference type="Gene3D" id="1.10.10.10">
    <property type="entry name" value="Winged helix-like DNA-binding domain superfamily/Winged helix DNA-binding domain"/>
    <property type="match status" value="1"/>
</dbReference>
<comment type="caution">
    <text evidence="1">The sequence shown here is derived from an EMBL/GenBank/DDBJ whole genome shotgun (WGS) entry which is preliminary data.</text>
</comment>
<gene>
    <name evidence="1" type="ORF">ACFPZJ_13055</name>
</gene>
<accession>A0ABW0UNU3</accession>